<dbReference type="RefSeq" id="WP_183487396.1">
    <property type="nucleotide sequence ID" value="NZ_JACIDZ010000009.1"/>
</dbReference>
<dbReference type="Proteomes" id="UP000530571">
    <property type="component" value="Unassembled WGS sequence"/>
</dbReference>
<gene>
    <name evidence="1" type="ORF">GGR30_002873</name>
</gene>
<organism evidence="1 2">
    <name type="scientific">Martelella radicis</name>
    <dbReference type="NCBI Taxonomy" id="1397476"/>
    <lineage>
        <taxon>Bacteria</taxon>
        <taxon>Pseudomonadati</taxon>
        <taxon>Pseudomonadota</taxon>
        <taxon>Alphaproteobacteria</taxon>
        <taxon>Hyphomicrobiales</taxon>
        <taxon>Aurantimonadaceae</taxon>
        <taxon>Martelella</taxon>
    </lineage>
</organism>
<keyword evidence="2" id="KW-1185">Reference proteome</keyword>
<proteinExistence type="predicted"/>
<dbReference type="Pfam" id="PF06252">
    <property type="entry name" value="GemA"/>
    <property type="match status" value="1"/>
</dbReference>
<dbReference type="AlphaFoldDB" id="A0A7W6KKM1"/>
<comment type="caution">
    <text evidence="1">The sequence shown here is derived from an EMBL/GenBank/DDBJ whole genome shotgun (WGS) entry which is preliminary data.</text>
</comment>
<dbReference type="EMBL" id="JACIDZ010000009">
    <property type="protein sequence ID" value="MBB4122938.1"/>
    <property type="molecule type" value="Genomic_DNA"/>
</dbReference>
<name>A0A7W6KKM1_9HYPH</name>
<reference evidence="1 2" key="1">
    <citation type="submission" date="2020-08" db="EMBL/GenBank/DDBJ databases">
        <title>Genomic Encyclopedia of Type Strains, Phase IV (KMG-IV): sequencing the most valuable type-strain genomes for metagenomic binning, comparative biology and taxonomic classification.</title>
        <authorList>
            <person name="Goeker M."/>
        </authorList>
    </citation>
    <scope>NUCLEOTIDE SEQUENCE [LARGE SCALE GENOMIC DNA]</scope>
    <source>
        <strain evidence="1 2">DSM 28101</strain>
    </source>
</reference>
<evidence type="ECO:0000313" key="1">
    <source>
        <dbReference type="EMBL" id="MBB4122938.1"/>
    </source>
</evidence>
<sequence length="220" mass="24511">MSKSIAAMHVAKKQLGLDDETYRAKLAHITGKSSARDMSEPERQKVLTVFRNEGFSSKASEHRPDGRKKLTGKFAPKLQALWIAAWNLGIVDNRDDAALLAFVKRQTGIDHTRFLTDGGDASKAIEALKSWIKREGRVSYGNSQGQEWLQSDIAKVCWAQWRKLEPEAELYPDTKGFAAEALKIAGIERLSTPLGLLKPADWRLISNELGKRIRARKAGA</sequence>
<evidence type="ECO:0000313" key="2">
    <source>
        <dbReference type="Proteomes" id="UP000530571"/>
    </source>
</evidence>
<dbReference type="InterPro" id="IPR009363">
    <property type="entry name" value="Phage_Mu_Gp16"/>
</dbReference>
<protein>
    <submittedName>
        <fullName evidence="1">Phage gp16-like protein</fullName>
    </submittedName>
</protein>
<accession>A0A7W6KKM1</accession>